<evidence type="ECO:0000313" key="13">
    <source>
        <dbReference type="Proteomes" id="UP000261660"/>
    </source>
</evidence>
<dbReference type="InterPro" id="IPR013320">
    <property type="entry name" value="ConA-like_dom_sf"/>
</dbReference>
<dbReference type="STRING" id="56723.ENSLBEP00000031675"/>
<evidence type="ECO:0000313" key="12">
    <source>
        <dbReference type="Ensembl" id="ENSLBEP00000031675.1"/>
    </source>
</evidence>
<feature type="signal peptide" evidence="10">
    <location>
        <begin position="1"/>
        <end position="15"/>
    </location>
</feature>
<dbReference type="GeneTree" id="ENSGT01100000263515"/>
<comment type="caution">
    <text evidence="8">Lacks conserved residue(s) required for the propagation of feature annotation.</text>
</comment>
<feature type="domain" description="Pentraxin (PTX)" evidence="11">
    <location>
        <begin position="21"/>
        <end position="223"/>
    </location>
</feature>
<sequence length="224" mass="25403">MTIFLLVVMLASCAALRKDLSGKMFTFPQQTSTAYVKLTTSIQNLSALTVCHRSFTDLKRDHGLFSLATSTSSNAFLIFWDSTHNEMEVHVRDRAAEFSGLDYKLNMWHSICTTWDSASGLVQLWFNGQPLVRKFSSSGSSTQGPFMIILGQEQDSHGGGFDQKQSFVGMISDVHMWDYTLSACEIHNYMDDLNFTPGNVLNWRALEYQIFERVLVEKEELTCH</sequence>
<dbReference type="Proteomes" id="UP000261660">
    <property type="component" value="Unplaced"/>
</dbReference>
<dbReference type="PANTHER" id="PTHR45869">
    <property type="entry name" value="C-REACTIVE PROTEIN-RELATED"/>
    <property type="match status" value="1"/>
</dbReference>
<accession>A0A3Q3NC00</accession>
<reference evidence="12" key="1">
    <citation type="submission" date="2025-08" db="UniProtKB">
        <authorList>
            <consortium name="Ensembl"/>
        </authorList>
    </citation>
    <scope>IDENTIFICATION</scope>
</reference>
<comment type="subcellular location">
    <subcellularLocation>
        <location evidence="1 9">Secreted</location>
    </subcellularLocation>
</comment>
<keyword evidence="5 9" id="KW-0106">Calcium</keyword>
<evidence type="ECO:0000256" key="10">
    <source>
        <dbReference type="SAM" id="SignalP"/>
    </source>
</evidence>
<protein>
    <recommendedName>
        <fullName evidence="9">Pentraxin family member</fullName>
    </recommendedName>
</protein>
<dbReference type="Gene3D" id="2.60.120.200">
    <property type="match status" value="1"/>
</dbReference>
<evidence type="ECO:0000256" key="3">
    <source>
        <dbReference type="ARBA" id="ARBA00022723"/>
    </source>
</evidence>
<evidence type="ECO:0000256" key="6">
    <source>
        <dbReference type="ARBA" id="ARBA00023157"/>
    </source>
</evidence>
<reference evidence="12" key="2">
    <citation type="submission" date="2025-09" db="UniProtKB">
        <authorList>
            <consortium name="Ensembl"/>
        </authorList>
    </citation>
    <scope>IDENTIFICATION</scope>
</reference>
<proteinExistence type="inferred from homology"/>
<keyword evidence="3 9" id="KW-0479">Metal-binding</keyword>
<dbReference type="PROSITE" id="PS51828">
    <property type="entry name" value="PTX_2"/>
    <property type="match status" value="1"/>
</dbReference>
<dbReference type="SUPFAM" id="SSF49899">
    <property type="entry name" value="Concanavalin A-like lectins/glucanases"/>
    <property type="match status" value="1"/>
</dbReference>
<evidence type="ECO:0000256" key="9">
    <source>
        <dbReference type="RuleBase" id="RU362112"/>
    </source>
</evidence>
<dbReference type="PANTHER" id="PTHR45869:SF7">
    <property type="entry name" value="C-REACTIVE PROTEIN"/>
    <property type="match status" value="1"/>
</dbReference>
<evidence type="ECO:0000256" key="4">
    <source>
        <dbReference type="ARBA" id="ARBA00022729"/>
    </source>
</evidence>
<dbReference type="Ensembl" id="ENSLBET00000033101.1">
    <property type="protein sequence ID" value="ENSLBEP00000031675.1"/>
    <property type="gene ID" value="ENSLBEG00000023907.1"/>
</dbReference>
<feature type="chain" id="PRO_5018758381" description="Pentraxin family member" evidence="10">
    <location>
        <begin position="16"/>
        <end position="224"/>
    </location>
</feature>
<comment type="subunit">
    <text evidence="9">Homopentamer. Pentaxin (or pentraxin) have a discoid arrangement of 5 non-covalently bound subunits.</text>
</comment>
<comment type="cofactor">
    <cofactor evidence="9">
        <name>Ca(2+)</name>
        <dbReference type="ChEBI" id="CHEBI:29108"/>
    </cofactor>
    <text evidence="9">Binds 2 calcium ions per subunit.</text>
</comment>
<keyword evidence="2" id="KW-0964">Secreted</keyword>
<evidence type="ECO:0000256" key="2">
    <source>
        <dbReference type="ARBA" id="ARBA00022525"/>
    </source>
</evidence>
<dbReference type="GO" id="GO:0005576">
    <property type="term" value="C:extracellular region"/>
    <property type="evidence" value="ECO:0007669"/>
    <property type="project" value="UniProtKB-SubCell"/>
</dbReference>
<keyword evidence="13" id="KW-1185">Reference proteome</keyword>
<evidence type="ECO:0000256" key="1">
    <source>
        <dbReference type="ARBA" id="ARBA00004613"/>
    </source>
</evidence>
<evidence type="ECO:0000259" key="11">
    <source>
        <dbReference type="PROSITE" id="PS51828"/>
    </source>
</evidence>
<dbReference type="PRINTS" id="PR00895">
    <property type="entry name" value="PENTAXIN"/>
</dbReference>
<evidence type="ECO:0000256" key="8">
    <source>
        <dbReference type="PROSITE-ProRule" id="PRU01172"/>
    </source>
</evidence>
<evidence type="ECO:0000256" key="5">
    <source>
        <dbReference type="ARBA" id="ARBA00022837"/>
    </source>
</evidence>
<dbReference type="OrthoDB" id="547680at2759"/>
<dbReference type="InParanoid" id="A0A3Q3NC00"/>
<dbReference type="FunFam" id="2.60.120.200:FF:000070">
    <property type="entry name" value="Serum amyloid P-component"/>
    <property type="match status" value="1"/>
</dbReference>
<dbReference type="SMART" id="SM00159">
    <property type="entry name" value="PTX"/>
    <property type="match status" value="1"/>
</dbReference>
<dbReference type="Pfam" id="PF00354">
    <property type="entry name" value="Pentaxin"/>
    <property type="match status" value="1"/>
</dbReference>
<keyword evidence="6" id="KW-1015">Disulfide bond</keyword>
<name>A0A3Q3NC00_9LABR</name>
<evidence type="ECO:0000256" key="7">
    <source>
        <dbReference type="ARBA" id="ARBA00038102"/>
    </source>
</evidence>
<organism evidence="12 13">
    <name type="scientific">Labrus bergylta</name>
    <name type="common">ballan wrasse</name>
    <dbReference type="NCBI Taxonomy" id="56723"/>
    <lineage>
        <taxon>Eukaryota</taxon>
        <taxon>Metazoa</taxon>
        <taxon>Chordata</taxon>
        <taxon>Craniata</taxon>
        <taxon>Vertebrata</taxon>
        <taxon>Euteleostomi</taxon>
        <taxon>Actinopterygii</taxon>
        <taxon>Neopterygii</taxon>
        <taxon>Teleostei</taxon>
        <taxon>Neoteleostei</taxon>
        <taxon>Acanthomorphata</taxon>
        <taxon>Eupercaria</taxon>
        <taxon>Labriformes</taxon>
        <taxon>Labridae</taxon>
        <taxon>Labrus</taxon>
    </lineage>
</organism>
<dbReference type="InterPro" id="IPR001759">
    <property type="entry name" value="PTX_dom"/>
</dbReference>
<dbReference type="AlphaFoldDB" id="A0A3Q3NC00"/>
<comment type="similarity">
    <text evidence="7 9">Belongs to the pentraxin family.</text>
</comment>
<dbReference type="GO" id="GO:0046872">
    <property type="term" value="F:metal ion binding"/>
    <property type="evidence" value="ECO:0007669"/>
    <property type="project" value="UniProtKB-KW"/>
</dbReference>
<dbReference type="InterPro" id="IPR051005">
    <property type="entry name" value="Pentraxin_domain"/>
</dbReference>
<keyword evidence="4 10" id="KW-0732">Signal</keyword>